<dbReference type="PANTHER" id="PTHR10434">
    <property type="entry name" value="1-ACYL-SN-GLYCEROL-3-PHOSPHATE ACYLTRANSFERASE"/>
    <property type="match status" value="1"/>
</dbReference>
<feature type="compositionally biased region" description="Low complexity" evidence="3">
    <location>
        <begin position="262"/>
        <end position="271"/>
    </location>
</feature>
<sequence>MLSRLTDVLLPAVGRLTVTTDTDAVLAPGSIIVANHTSLADPAVVLAALRRLGTEPAVMAAAGLWRIPLLGRVLVRKGHIPVHRKDRRAARCLDLAAAALGAGRSVLVYGEGGLPLRTDATEAAPGAFRSGLARLAERTGAPVVPVGQAGARRISCGRTVKQIAGLVTAPLRRRRADHAHRRPGHVHRDGPRRGDGRVEDGGRTPRRARRAADPSDLTPRRHRTAHDSSTERTAAIGPVPARSAPSTAAPRRPTPPAPAPADTPGQPAASP</sequence>
<dbReference type="SUPFAM" id="SSF69593">
    <property type="entry name" value="Glycerol-3-phosphate (1)-acyltransferase"/>
    <property type="match status" value="1"/>
</dbReference>
<dbReference type="PANTHER" id="PTHR10434:SF11">
    <property type="entry name" value="1-ACYL-SN-GLYCEROL-3-PHOSPHATE ACYLTRANSFERASE"/>
    <property type="match status" value="1"/>
</dbReference>
<dbReference type="Proteomes" id="UP000653411">
    <property type="component" value="Unassembled WGS sequence"/>
</dbReference>
<dbReference type="Pfam" id="PF01553">
    <property type="entry name" value="Acyltransferase"/>
    <property type="match status" value="1"/>
</dbReference>
<dbReference type="AlphaFoldDB" id="A0A917XCW9"/>
<feature type="compositionally biased region" description="Basic and acidic residues" evidence="3">
    <location>
        <begin position="186"/>
        <end position="203"/>
    </location>
</feature>
<feature type="region of interest" description="Disordered" evidence="3">
    <location>
        <begin position="167"/>
        <end position="271"/>
    </location>
</feature>
<comment type="caution">
    <text evidence="5">The sequence shown here is derived from an EMBL/GenBank/DDBJ whole genome shotgun (WGS) entry which is preliminary data.</text>
</comment>
<keyword evidence="1" id="KW-0808">Transferase</keyword>
<organism evidence="5 6">
    <name type="scientific">Streptomyces fuscichromogenes</name>
    <dbReference type="NCBI Taxonomy" id="1324013"/>
    <lineage>
        <taxon>Bacteria</taxon>
        <taxon>Bacillati</taxon>
        <taxon>Actinomycetota</taxon>
        <taxon>Actinomycetes</taxon>
        <taxon>Kitasatosporales</taxon>
        <taxon>Streptomycetaceae</taxon>
        <taxon>Streptomyces</taxon>
    </lineage>
</organism>
<proteinExistence type="predicted"/>
<dbReference type="EMBL" id="BMML01000007">
    <property type="protein sequence ID" value="GGN09330.1"/>
    <property type="molecule type" value="Genomic_DNA"/>
</dbReference>
<keyword evidence="6" id="KW-1185">Reference proteome</keyword>
<evidence type="ECO:0000256" key="3">
    <source>
        <dbReference type="SAM" id="MobiDB-lite"/>
    </source>
</evidence>
<dbReference type="InterPro" id="IPR002123">
    <property type="entry name" value="Plipid/glycerol_acylTrfase"/>
</dbReference>
<accession>A0A917XCW9</accession>
<gene>
    <name evidence="5" type="ORF">GCM10011578_034580</name>
</gene>
<protein>
    <recommendedName>
        <fullName evidence="4">Phospholipid/glycerol acyltransferase domain-containing protein</fullName>
    </recommendedName>
</protein>
<keyword evidence="2" id="KW-0012">Acyltransferase</keyword>
<dbReference type="CDD" id="cd07989">
    <property type="entry name" value="LPLAT_AGPAT-like"/>
    <property type="match status" value="1"/>
</dbReference>
<dbReference type="GO" id="GO:0003841">
    <property type="term" value="F:1-acylglycerol-3-phosphate O-acyltransferase activity"/>
    <property type="evidence" value="ECO:0007669"/>
    <property type="project" value="TreeGrafter"/>
</dbReference>
<evidence type="ECO:0000256" key="2">
    <source>
        <dbReference type="ARBA" id="ARBA00023315"/>
    </source>
</evidence>
<feature type="compositionally biased region" description="Low complexity" evidence="3">
    <location>
        <begin position="238"/>
        <end position="251"/>
    </location>
</feature>
<dbReference type="SMART" id="SM00563">
    <property type="entry name" value="PlsC"/>
    <property type="match status" value="1"/>
</dbReference>
<evidence type="ECO:0000256" key="1">
    <source>
        <dbReference type="ARBA" id="ARBA00022679"/>
    </source>
</evidence>
<dbReference type="GO" id="GO:0006654">
    <property type="term" value="P:phosphatidic acid biosynthetic process"/>
    <property type="evidence" value="ECO:0007669"/>
    <property type="project" value="TreeGrafter"/>
</dbReference>
<evidence type="ECO:0000259" key="4">
    <source>
        <dbReference type="SMART" id="SM00563"/>
    </source>
</evidence>
<feature type="domain" description="Phospholipid/glycerol acyltransferase" evidence="4">
    <location>
        <begin position="30"/>
        <end position="151"/>
    </location>
</feature>
<reference evidence="5" key="1">
    <citation type="journal article" date="2014" name="Int. J. Syst. Evol. Microbiol.">
        <title>Complete genome sequence of Corynebacterium casei LMG S-19264T (=DSM 44701T), isolated from a smear-ripened cheese.</title>
        <authorList>
            <consortium name="US DOE Joint Genome Institute (JGI-PGF)"/>
            <person name="Walter F."/>
            <person name="Albersmeier A."/>
            <person name="Kalinowski J."/>
            <person name="Ruckert C."/>
        </authorList>
    </citation>
    <scope>NUCLEOTIDE SEQUENCE</scope>
    <source>
        <strain evidence="5">CGMCC 4.7110</strain>
    </source>
</reference>
<evidence type="ECO:0000313" key="5">
    <source>
        <dbReference type="EMBL" id="GGN09330.1"/>
    </source>
</evidence>
<feature type="compositionally biased region" description="Pro residues" evidence="3">
    <location>
        <begin position="252"/>
        <end position="261"/>
    </location>
</feature>
<evidence type="ECO:0000313" key="6">
    <source>
        <dbReference type="Proteomes" id="UP000653411"/>
    </source>
</evidence>
<feature type="compositionally biased region" description="Basic residues" evidence="3">
    <location>
        <begin position="171"/>
        <end position="185"/>
    </location>
</feature>
<name>A0A917XCW9_9ACTN</name>
<reference evidence="5" key="2">
    <citation type="submission" date="2020-09" db="EMBL/GenBank/DDBJ databases">
        <authorList>
            <person name="Sun Q."/>
            <person name="Zhou Y."/>
        </authorList>
    </citation>
    <scope>NUCLEOTIDE SEQUENCE</scope>
    <source>
        <strain evidence="5">CGMCC 4.7110</strain>
    </source>
</reference>